<protein>
    <submittedName>
        <fullName evidence="2">Uncharacterized protein</fullName>
    </submittedName>
</protein>
<gene>
    <name evidence="2" type="ORF">F2Q69_00003190</name>
</gene>
<keyword evidence="1" id="KW-0812">Transmembrane</keyword>
<evidence type="ECO:0000256" key="1">
    <source>
        <dbReference type="SAM" id="Phobius"/>
    </source>
</evidence>
<reference evidence="2" key="1">
    <citation type="submission" date="2019-12" db="EMBL/GenBank/DDBJ databases">
        <title>Genome sequencing and annotation of Brassica cretica.</title>
        <authorList>
            <person name="Studholme D.J."/>
            <person name="Sarris P."/>
        </authorList>
    </citation>
    <scope>NUCLEOTIDE SEQUENCE</scope>
    <source>
        <strain evidence="2">PFS-109/04</strain>
        <tissue evidence="2">Leaf</tissue>
    </source>
</reference>
<feature type="transmembrane region" description="Helical" evidence="1">
    <location>
        <begin position="20"/>
        <end position="44"/>
    </location>
</feature>
<evidence type="ECO:0000313" key="3">
    <source>
        <dbReference type="Proteomes" id="UP000712600"/>
    </source>
</evidence>
<organism evidence="2 3">
    <name type="scientific">Brassica cretica</name>
    <name type="common">Mustard</name>
    <dbReference type="NCBI Taxonomy" id="69181"/>
    <lineage>
        <taxon>Eukaryota</taxon>
        <taxon>Viridiplantae</taxon>
        <taxon>Streptophyta</taxon>
        <taxon>Embryophyta</taxon>
        <taxon>Tracheophyta</taxon>
        <taxon>Spermatophyta</taxon>
        <taxon>Magnoliopsida</taxon>
        <taxon>eudicotyledons</taxon>
        <taxon>Gunneridae</taxon>
        <taxon>Pentapetalae</taxon>
        <taxon>rosids</taxon>
        <taxon>malvids</taxon>
        <taxon>Brassicales</taxon>
        <taxon>Brassicaceae</taxon>
        <taxon>Brassiceae</taxon>
        <taxon>Brassica</taxon>
    </lineage>
</organism>
<comment type="caution">
    <text evidence="2">The sequence shown here is derived from an EMBL/GenBank/DDBJ whole genome shotgun (WGS) entry which is preliminary data.</text>
</comment>
<dbReference type="EMBL" id="QGKX02001521">
    <property type="protein sequence ID" value="KAF3510797.1"/>
    <property type="molecule type" value="Genomic_DNA"/>
</dbReference>
<keyword evidence="1" id="KW-1133">Transmembrane helix</keyword>
<accession>A0A8S9PCJ9</accession>
<name>A0A8S9PCJ9_BRACR</name>
<sequence>MVGSLFRRRTFFTVDGWLWLRLLVFSLTELLALGSGCIAFSLVINRLLAPVTVALSLRRCRLTTGYLPVLVDLRFHVLLASFEPDLNLFHCK</sequence>
<keyword evidence="1" id="KW-0472">Membrane</keyword>
<dbReference type="Proteomes" id="UP000712600">
    <property type="component" value="Unassembled WGS sequence"/>
</dbReference>
<dbReference type="AlphaFoldDB" id="A0A8S9PCJ9"/>
<proteinExistence type="predicted"/>
<evidence type="ECO:0000313" key="2">
    <source>
        <dbReference type="EMBL" id="KAF3510797.1"/>
    </source>
</evidence>